<organism evidence="2 3">
    <name type="scientific">Mycena venus</name>
    <dbReference type="NCBI Taxonomy" id="2733690"/>
    <lineage>
        <taxon>Eukaryota</taxon>
        <taxon>Fungi</taxon>
        <taxon>Dikarya</taxon>
        <taxon>Basidiomycota</taxon>
        <taxon>Agaricomycotina</taxon>
        <taxon>Agaricomycetes</taxon>
        <taxon>Agaricomycetidae</taxon>
        <taxon>Agaricales</taxon>
        <taxon>Marasmiineae</taxon>
        <taxon>Mycenaceae</taxon>
        <taxon>Mycena</taxon>
    </lineage>
</organism>
<keyword evidence="1" id="KW-0812">Transmembrane</keyword>
<name>A0A8H6Y811_9AGAR</name>
<feature type="transmembrane region" description="Helical" evidence="1">
    <location>
        <begin position="62"/>
        <end position="83"/>
    </location>
</feature>
<protein>
    <submittedName>
        <fullName evidence="2">Uncharacterized protein</fullName>
    </submittedName>
</protein>
<evidence type="ECO:0000256" key="1">
    <source>
        <dbReference type="SAM" id="Phobius"/>
    </source>
</evidence>
<feature type="transmembrane region" description="Helical" evidence="1">
    <location>
        <begin position="226"/>
        <end position="248"/>
    </location>
</feature>
<comment type="caution">
    <text evidence="2">The sequence shown here is derived from an EMBL/GenBank/DDBJ whole genome shotgun (WGS) entry which is preliminary data.</text>
</comment>
<feature type="transmembrane region" description="Helical" evidence="1">
    <location>
        <begin position="30"/>
        <end position="50"/>
    </location>
</feature>
<keyword evidence="1" id="KW-1133">Transmembrane helix</keyword>
<proteinExistence type="predicted"/>
<gene>
    <name evidence="2" type="ORF">MVEN_00928900</name>
</gene>
<keyword evidence="3" id="KW-1185">Reference proteome</keyword>
<dbReference type="AlphaFoldDB" id="A0A8H6Y811"/>
<accession>A0A8H6Y811</accession>
<sequence>MESTIQTQCTLNSTTFNADWDDMVAGSTTLVLAFFFYGFYLNLFIVAIYILSRRKTAGKRVLLAFTCAMAVLGTTQMVLRLAMSVMSSRIFLRSIQHGASFNNAVLPPSKFGGTYNSMDNAYHAIFIINNLVADSLFLYRCFMVWGSQWKIIILPAFFMVATFVTGCVAFASPSVSTRQTVQQSPYIMATITNLVLVLLTVGRIWWIRRDALHIGTSDLKTRYNSVIAMIVESGAIYCIFTVLLIITYPLGVSFMMLQTIATHLINIVPTLIIVRVGLGQHTQPILEHCEGRGTTFLTPLPVRDSKPSS</sequence>
<dbReference type="OrthoDB" id="3019750at2759"/>
<evidence type="ECO:0000313" key="2">
    <source>
        <dbReference type="EMBL" id="KAF7355995.1"/>
    </source>
</evidence>
<feature type="transmembrane region" description="Helical" evidence="1">
    <location>
        <begin position="260"/>
        <end position="278"/>
    </location>
</feature>
<dbReference type="EMBL" id="JACAZI010000007">
    <property type="protein sequence ID" value="KAF7355995.1"/>
    <property type="molecule type" value="Genomic_DNA"/>
</dbReference>
<keyword evidence="1" id="KW-0472">Membrane</keyword>
<feature type="transmembrane region" description="Helical" evidence="1">
    <location>
        <begin position="151"/>
        <end position="172"/>
    </location>
</feature>
<reference evidence="2" key="1">
    <citation type="submission" date="2020-05" db="EMBL/GenBank/DDBJ databases">
        <title>Mycena genomes resolve the evolution of fungal bioluminescence.</title>
        <authorList>
            <person name="Tsai I.J."/>
        </authorList>
    </citation>
    <scope>NUCLEOTIDE SEQUENCE</scope>
    <source>
        <strain evidence="2">CCC161011</strain>
    </source>
</reference>
<dbReference type="Proteomes" id="UP000620124">
    <property type="component" value="Unassembled WGS sequence"/>
</dbReference>
<evidence type="ECO:0000313" key="3">
    <source>
        <dbReference type="Proteomes" id="UP000620124"/>
    </source>
</evidence>
<feature type="transmembrane region" description="Helical" evidence="1">
    <location>
        <begin position="121"/>
        <end position="139"/>
    </location>
</feature>
<feature type="transmembrane region" description="Helical" evidence="1">
    <location>
        <begin position="184"/>
        <end position="206"/>
    </location>
</feature>